<dbReference type="GO" id="GO:0016874">
    <property type="term" value="F:ligase activity"/>
    <property type="evidence" value="ECO:0007669"/>
    <property type="project" value="UniProtKB-KW"/>
</dbReference>
<evidence type="ECO:0000256" key="6">
    <source>
        <dbReference type="ARBA" id="ARBA00022832"/>
    </source>
</evidence>
<dbReference type="InterPro" id="IPR001917">
    <property type="entry name" value="Aminotrans_II_pyridoxalP_BS"/>
</dbReference>
<dbReference type="Gene3D" id="3.30.300.30">
    <property type="match status" value="1"/>
</dbReference>
<dbReference type="PROSITE" id="PS50075">
    <property type="entry name" value="CARRIER"/>
    <property type="match status" value="1"/>
</dbReference>
<dbReference type="Gene3D" id="3.40.50.720">
    <property type="entry name" value="NAD(P)-binding Rossmann-like Domain"/>
    <property type="match status" value="1"/>
</dbReference>
<dbReference type="PROSITE" id="PS52004">
    <property type="entry name" value="KS3_2"/>
    <property type="match status" value="1"/>
</dbReference>
<dbReference type="PANTHER" id="PTHR43775">
    <property type="entry name" value="FATTY ACID SYNTHASE"/>
    <property type="match status" value="1"/>
</dbReference>
<feature type="region of interest" description="Disordered" evidence="11">
    <location>
        <begin position="2285"/>
        <end position="2337"/>
    </location>
</feature>
<dbReference type="SUPFAM" id="SSF52151">
    <property type="entry name" value="FabD/lysophospholipase-like"/>
    <property type="match status" value="1"/>
</dbReference>
<keyword evidence="5" id="KW-0808">Transferase</keyword>
<dbReference type="Proteomes" id="UP000195880">
    <property type="component" value="Chromosome"/>
</dbReference>
<dbReference type="Gene3D" id="3.30.70.3290">
    <property type="match status" value="1"/>
</dbReference>
<evidence type="ECO:0000256" key="3">
    <source>
        <dbReference type="ARBA" id="ARBA00022450"/>
    </source>
</evidence>
<dbReference type="Pfam" id="PF16197">
    <property type="entry name" value="KAsynt_C_assoc"/>
    <property type="match status" value="1"/>
</dbReference>
<evidence type="ECO:0000256" key="7">
    <source>
        <dbReference type="ARBA" id="ARBA00022898"/>
    </source>
</evidence>
<evidence type="ECO:0000256" key="4">
    <source>
        <dbReference type="ARBA" id="ARBA00022553"/>
    </source>
</evidence>
<dbReference type="CDD" id="cd05931">
    <property type="entry name" value="FAAL"/>
    <property type="match status" value="1"/>
</dbReference>
<dbReference type="InterPro" id="IPR001509">
    <property type="entry name" value="Epimerase_deHydtase"/>
</dbReference>
<dbReference type="Gene3D" id="3.40.366.10">
    <property type="entry name" value="Malonyl-Coenzyme A Acyl Carrier Protein, domain 2"/>
    <property type="match status" value="1"/>
</dbReference>
<dbReference type="SUPFAM" id="SSF53901">
    <property type="entry name" value="Thiolase-like"/>
    <property type="match status" value="1"/>
</dbReference>
<dbReference type="Pfam" id="PF01370">
    <property type="entry name" value="Epimerase"/>
    <property type="match status" value="1"/>
</dbReference>
<dbReference type="InterPro" id="IPR014043">
    <property type="entry name" value="Acyl_transferase_dom"/>
</dbReference>
<dbReference type="InterPro" id="IPR050091">
    <property type="entry name" value="PKS_NRPS_Biosynth_Enz"/>
</dbReference>
<dbReference type="InterPro" id="IPR015421">
    <property type="entry name" value="PyrdxlP-dep_Trfase_major"/>
</dbReference>
<organism evidence="14 15">
    <name type="scientific">Streptomyces alboflavus</name>
    <dbReference type="NCBI Taxonomy" id="67267"/>
    <lineage>
        <taxon>Bacteria</taxon>
        <taxon>Bacillati</taxon>
        <taxon>Actinomycetota</taxon>
        <taxon>Actinomycetes</taxon>
        <taxon>Kitasatosporales</taxon>
        <taxon>Streptomycetaceae</taxon>
        <taxon>Streptomyces</taxon>
    </lineage>
</organism>
<feature type="domain" description="Ketosynthase family 3 (KS3)" evidence="13">
    <location>
        <begin position="826"/>
        <end position="1239"/>
    </location>
</feature>
<dbReference type="SUPFAM" id="SSF47336">
    <property type="entry name" value="ACP-like"/>
    <property type="match status" value="2"/>
</dbReference>
<dbReference type="Pfam" id="PF00109">
    <property type="entry name" value="ketoacyl-synt"/>
    <property type="match status" value="1"/>
</dbReference>
<dbReference type="PROSITE" id="PS00606">
    <property type="entry name" value="KS3_1"/>
    <property type="match status" value="1"/>
</dbReference>
<evidence type="ECO:0000256" key="11">
    <source>
        <dbReference type="SAM" id="MobiDB-lite"/>
    </source>
</evidence>
<dbReference type="SMART" id="SM01294">
    <property type="entry name" value="PKS_PP_betabranch"/>
    <property type="match status" value="1"/>
</dbReference>
<keyword evidence="14" id="KW-0436">Ligase</keyword>
<feature type="compositionally biased region" description="Low complexity" evidence="11">
    <location>
        <begin position="200"/>
        <end position="210"/>
    </location>
</feature>
<dbReference type="InterPro" id="IPR001227">
    <property type="entry name" value="Ac_transferase_dom_sf"/>
</dbReference>
<evidence type="ECO:0000256" key="5">
    <source>
        <dbReference type="ARBA" id="ARBA00022679"/>
    </source>
</evidence>
<feature type="domain" description="Carrier" evidence="12">
    <location>
        <begin position="730"/>
        <end position="804"/>
    </location>
</feature>
<feature type="compositionally biased region" description="Low complexity" evidence="11">
    <location>
        <begin position="2317"/>
        <end position="2337"/>
    </location>
</feature>
<dbReference type="Pfam" id="PF00698">
    <property type="entry name" value="Acyl_transf_1"/>
    <property type="match status" value="1"/>
</dbReference>
<dbReference type="SUPFAM" id="SSF55048">
    <property type="entry name" value="Probable ACP-binding domain of malonyl-CoA ACP transacylase"/>
    <property type="match status" value="1"/>
</dbReference>
<dbReference type="InterPro" id="IPR020806">
    <property type="entry name" value="PKS_PP-bd"/>
</dbReference>
<reference evidence="14 15" key="1">
    <citation type="submission" date="2017-05" db="EMBL/GenBank/DDBJ databases">
        <title>Streptomyces alboflavus Genome sequencing and assembly.</title>
        <authorList>
            <person name="Wang Y."/>
            <person name="Du B."/>
            <person name="Ding Y."/>
            <person name="Liu H."/>
            <person name="Hou Q."/>
            <person name="Liu K."/>
            <person name="Wang C."/>
            <person name="Yao L."/>
        </authorList>
    </citation>
    <scope>NUCLEOTIDE SEQUENCE [LARGE SCALE GENOMIC DNA]</scope>
    <source>
        <strain evidence="14 15">MDJK44</strain>
    </source>
</reference>
<dbReference type="InterPro" id="IPR016039">
    <property type="entry name" value="Thiolase-like"/>
</dbReference>
<dbReference type="eggNOG" id="COG3321">
    <property type="taxonomic scope" value="Bacteria"/>
</dbReference>
<dbReference type="InterPro" id="IPR004839">
    <property type="entry name" value="Aminotransferase_I/II_large"/>
</dbReference>
<dbReference type="InterPro" id="IPR015422">
    <property type="entry name" value="PyrdxlP-dep_Trfase_small"/>
</dbReference>
<keyword evidence="4" id="KW-0597">Phosphoprotein</keyword>
<dbReference type="InterPro" id="IPR014031">
    <property type="entry name" value="Ketoacyl_synth_C"/>
</dbReference>
<dbReference type="STRING" id="67267.GCA_000716675_05309"/>
<dbReference type="GO" id="GO:0071766">
    <property type="term" value="P:Actinobacterium-type cell wall biogenesis"/>
    <property type="evidence" value="ECO:0007669"/>
    <property type="project" value="UniProtKB-ARBA"/>
</dbReference>
<dbReference type="Gene3D" id="1.10.1200.10">
    <property type="entry name" value="ACP-like"/>
    <property type="match status" value="2"/>
</dbReference>
<dbReference type="InterPro" id="IPR018201">
    <property type="entry name" value="Ketoacyl_synth_AS"/>
</dbReference>
<dbReference type="Gene3D" id="3.40.640.10">
    <property type="entry name" value="Type I PLP-dependent aspartate aminotransferase-like (Major domain)"/>
    <property type="match status" value="1"/>
</dbReference>
<dbReference type="InterPro" id="IPR036736">
    <property type="entry name" value="ACP-like_sf"/>
</dbReference>
<dbReference type="InterPro" id="IPR014030">
    <property type="entry name" value="Ketoacyl_synth_N"/>
</dbReference>
<dbReference type="GO" id="GO:0006633">
    <property type="term" value="P:fatty acid biosynthetic process"/>
    <property type="evidence" value="ECO:0007669"/>
    <property type="project" value="InterPro"/>
</dbReference>
<evidence type="ECO:0000256" key="8">
    <source>
        <dbReference type="ARBA" id="ARBA00023098"/>
    </source>
</evidence>
<dbReference type="InterPro" id="IPR032821">
    <property type="entry name" value="PKS_assoc"/>
</dbReference>
<dbReference type="PROSITE" id="PS00455">
    <property type="entry name" value="AMP_BINDING"/>
    <property type="match status" value="1"/>
</dbReference>
<comment type="similarity">
    <text evidence="2">Belongs to the ATP-dependent AMP-binding enzyme family.</text>
</comment>
<feature type="region of interest" description="Disordered" evidence="11">
    <location>
        <begin position="1710"/>
        <end position="1782"/>
    </location>
</feature>
<dbReference type="CDD" id="cd06454">
    <property type="entry name" value="KBL_like"/>
    <property type="match status" value="1"/>
</dbReference>
<dbReference type="InterPro" id="IPR042099">
    <property type="entry name" value="ANL_N_sf"/>
</dbReference>
<feature type="compositionally biased region" description="Basic and acidic residues" evidence="11">
    <location>
        <begin position="2304"/>
        <end position="2316"/>
    </location>
</feature>
<keyword evidence="10" id="KW-0012">Acyltransferase</keyword>
<keyword evidence="9" id="KW-0045">Antibiotic biosynthesis</keyword>
<evidence type="ECO:0000256" key="10">
    <source>
        <dbReference type="ARBA" id="ARBA00023315"/>
    </source>
</evidence>
<dbReference type="SUPFAM" id="SSF51735">
    <property type="entry name" value="NAD(P)-binding Rossmann-fold domains"/>
    <property type="match status" value="1"/>
</dbReference>
<dbReference type="Gene3D" id="3.40.50.12780">
    <property type="entry name" value="N-terminal domain of ligase-like"/>
    <property type="match status" value="1"/>
</dbReference>
<keyword evidence="7" id="KW-0663">Pyridoxal phosphate</keyword>
<evidence type="ECO:0000256" key="1">
    <source>
        <dbReference type="ARBA" id="ARBA00001933"/>
    </source>
</evidence>
<dbReference type="Gene3D" id="3.40.47.10">
    <property type="match status" value="1"/>
</dbReference>
<dbReference type="GO" id="GO:0030170">
    <property type="term" value="F:pyridoxal phosphate binding"/>
    <property type="evidence" value="ECO:0007669"/>
    <property type="project" value="InterPro"/>
</dbReference>
<evidence type="ECO:0000256" key="9">
    <source>
        <dbReference type="ARBA" id="ARBA00023194"/>
    </source>
</evidence>
<evidence type="ECO:0000259" key="13">
    <source>
        <dbReference type="PROSITE" id="PS52004"/>
    </source>
</evidence>
<dbReference type="Pfam" id="PF00155">
    <property type="entry name" value="Aminotran_1_2"/>
    <property type="match status" value="1"/>
</dbReference>
<dbReference type="InterPro" id="IPR036291">
    <property type="entry name" value="NAD(P)-bd_dom_sf"/>
</dbReference>
<keyword evidence="8" id="KW-0443">Lipid metabolism</keyword>
<dbReference type="SUPFAM" id="SSF56801">
    <property type="entry name" value="Acetyl-CoA synthetase-like"/>
    <property type="match status" value="1"/>
</dbReference>
<dbReference type="InterPro" id="IPR000873">
    <property type="entry name" value="AMP-dep_synth/lig_dom"/>
</dbReference>
<evidence type="ECO:0000259" key="12">
    <source>
        <dbReference type="PROSITE" id="PS50075"/>
    </source>
</evidence>
<dbReference type="Pfam" id="PF23024">
    <property type="entry name" value="AMP-dom_DIP2-like"/>
    <property type="match status" value="1"/>
</dbReference>
<dbReference type="InterPro" id="IPR040097">
    <property type="entry name" value="FAAL/FAAC"/>
</dbReference>
<dbReference type="InterPro" id="IPR025110">
    <property type="entry name" value="AMP-bd_C"/>
</dbReference>
<keyword evidence="6" id="KW-0276">Fatty acid metabolism</keyword>
<dbReference type="PROSITE" id="PS00599">
    <property type="entry name" value="AA_TRANSFER_CLASS_2"/>
    <property type="match status" value="1"/>
</dbReference>
<dbReference type="CDD" id="cd00833">
    <property type="entry name" value="PKS"/>
    <property type="match status" value="1"/>
</dbReference>
<feature type="region of interest" description="Disordered" evidence="11">
    <location>
        <begin position="182"/>
        <end position="211"/>
    </location>
</feature>
<dbReference type="Gene3D" id="3.90.1150.10">
    <property type="entry name" value="Aspartate Aminotransferase, domain 1"/>
    <property type="match status" value="1"/>
</dbReference>
<dbReference type="SMART" id="SM00827">
    <property type="entry name" value="PKS_AT"/>
    <property type="match status" value="1"/>
</dbReference>
<dbReference type="SUPFAM" id="SSF53383">
    <property type="entry name" value="PLP-dependent transferases"/>
    <property type="match status" value="1"/>
</dbReference>
<dbReference type="EMBL" id="CP021748">
    <property type="protein sequence ID" value="ARX87975.1"/>
    <property type="molecule type" value="Genomic_DNA"/>
</dbReference>
<dbReference type="SMART" id="SM00825">
    <property type="entry name" value="PKS_KS"/>
    <property type="match status" value="1"/>
</dbReference>
<proteinExistence type="inferred from homology"/>
<comment type="cofactor">
    <cofactor evidence="1">
        <name>pyridoxal 5'-phosphate</name>
        <dbReference type="ChEBI" id="CHEBI:597326"/>
    </cofactor>
</comment>
<dbReference type="InterPro" id="IPR020845">
    <property type="entry name" value="AMP-binding_CS"/>
</dbReference>
<evidence type="ECO:0000313" key="14">
    <source>
        <dbReference type="EMBL" id="ARX87975.1"/>
    </source>
</evidence>
<dbReference type="InterPro" id="IPR009081">
    <property type="entry name" value="PP-bd_ACP"/>
</dbReference>
<sequence length="2673" mass="281108">MTETYMTQGPTETHGRGGEPRTLVALLRRHAAHRPDALAYRFLGTADAPARGAAPAPGESSWTYLDLDLRARHVAALLQREGATGEPVLLLHPPGLDYIAAFFGCLYAGAIAVPAYPPDTRRFGQTMPRLAAIARDARATHALTTGGLSRFADDRKDELAALGLGGLQWLVTGGVSGAAGAVDTTAGGGPRGDGGGPEGAAGTDTATAGDWRAPDLSGDSLAFLQYTSGSTSAPKGVMVSHGNLLDNLAAIHRRLAHDADSQMVSWLPPYHDMGLIGGILSPLYGGFPAHLMAPMSFVRRPLLWLRALSDTRASTSVAPNFGFEACVRRITDEERDALDLRHWRLALNGAEPVRADTLDRFVERFAPCGFRRGALLPCYGLAEATLMVTGVRAHEPPVVGEFDAAALGAGKATQVTGAGKAAGARVTRVVACGPAVDSVNVAVVDAATRRRVPGEGTVGEVWLTGASVARGYWRRPEATEETFGARLEEEPGTPYLRTGDLGFLRDGQLHVVGRTKDVVIVQGRNHYPHDIELTVEQADPAVRAGCGAAFAVEVDGAEQLVVAYEIDGRRAADAPGLLARLRSSIADEHEVTPHAVVLLKRSTVHRTTSGKIQRQACRADFVGLGLKVVAASVTRDTPVPSAPEERRGQPVGAVVEEVLRAYVPDVSGAATRTFADLGLDHPRLLLVVRDLERRLGVPIPVGELLVRPRVDTLTGLLAERVPAAGTWAPDSVEAWLTARVAERLGLAVTAVDPATPLASLGLDSKQAVAVLAELSARTGREIPASVVFDHPTIRAIAAHLGAAGTAVTPARSEAPAAVTAGPGDGPDPVAVVGIGCRFPGAPDPDSYWRLLRDGRDAITEVPRGRWDAARVAAPGFGGFLDGVEEFDARFFGLSAREAVRMDPQQRLLLETAWATLEDAGHDPTSYAGSATGVFVGISSHDYAELQMGRLDTVDVHGATGNAHAIAANRLSYALDLRGPSLALDTACSSSLTAIHLACDSLRRGECGAALAGGVNLMLTPGLSVAFADGGMLAADGRCRTFDDAASGYVRGEGAGLVLLKPLSAALADGDRVHAVIRGSATGHGGRANGLTAPKGSAQRAVIEQALVGAELSGKEIDYVEAHGTGTPLGDPVEWEGLAAAYGMGRPDGARCLVGSVKTNIGHLEAAAGVAGLIKAALVVREREVPPTLHLTTPSRRLDWEGAGLEVPTRLTPLSGAGPARAAVSSFGFGGANAHVVLESPPAPEPAPAPPARPTHALCLSGHTPTALTALASRWRTHLAAHPDAPLADLCRAAHTGRAVLTHRAVVVGGSAAALDAGLDALSRGEASTAVVRDTAGHGPEPRTAFLFSGQGTQYPGMGKGLYDTHEPFARAIDQADGVLRPHLEVPLTDVLFAPDGAERLRATRYCQPALVALEIALAELWQSLGVRPTAVLGHSVGAYAAACVSGALSFEDALTLAATRGRLMGEQPGDGAMISCVGDAGTVREVASPYASLAVAAVNTPTHLVLSGDRQEIGRARAELVERAVVVKPLAVSGAFHSPLMAGAAEPLRAAARSVRFAEPVVTWVSDATGEPVGRIDADALVDHLLGTVRFADGLTALRRLGCTAYVEMGPHPTLLGLGRATTPAGSGPDAGSGVRPVLWLPSLRRGRGGAVPGATGDWETLLTSLGRLHCAGGTVDWAALDAGRRAPRVPVPHAMWEREPYWFTPTAAASGGERAAGADASTEGHAPGPVSVPGEPVHATHEPMSVPREPVHAVQEPLSVPREPMDPPRATPSVPPAADHPRTGRQEVFAQVSRVCGFAVAHIPGDARLGADLGFDSLMRTELERALTRRFPGHLNGNRERLPEDPTVEQLADLVAGAVPVADGTAPVAEAAVSQRPAEEPVPAVRQERVFEEWPEYAELRGRLRQATADGDNPYGRTHEGFNSGRSCVDGRPVLNFAAFNYLALSHHPRVRAAARAAVDRYGTSCSATPLLFGETPLHHQLDAEIAAFLGTEAAIVFAGGHATNVATIGHLFGPDDLILHDEWIHDSAVRGSVLSGARRRPFPHNDWRALDRLLTAGRAGARRALVLVEGAYSQDGDLPDLPKFIDVKKRHGAMLMVDEAHSLGVLGRTGRGIGEYFGVDRADVDLWMGTLSKAIGSLGGYVAARRPIVEYLKFTAPLHIFSTGISPASTAAALEALRVVRDEPERVARLRHLAEHFRDTARARGYDIGVSRASAVIPVVIGCWEETMALSNALLRLGVNVMPIGHPAVPRDECRLRFFVNADHTEHELDRALDLLGRAMATRKQTNGTSRTAGHNGTAARRGHEAEPDREAAPRESTPVTGAEPGTAPAPGPASVAPDVLVAGAGGFIGGHLTRRLAERGHRVRVLVREGSDRSALAGLDVDVAVGDLGDPDSLRRAAAGVRHVYNCTGLSADWGPWADFQRVNVDGSRNLVEAAGHAGTVARFLHVSTTDVYGYPVRPCAEDTPPRDIGLPYNRSKLLGEQAVRESAARAGLPLTVVRPVSVYGPRSKDFVIEIATLLLSRQMVYIRGGDVPAGLLYVTNAADAMIAACASEAAAGRTYNLRDPDRTTWRTYVEALARGLGVKPPSLSLPAPLARGVATVSEGLYGALRIRSRPVLTRHAVHLFDRDQSYAVDRARDELGFKGDVDFEEGVRLTLAWLDSPEGRARVPR</sequence>
<accession>A0A1Z1WNF3</accession>
<dbReference type="PANTHER" id="PTHR43775:SF37">
    <property type="entry name" value="SI:DKEY-61P9.11"/>
    <property type="match status" value="1"/>
</dbReference>
<dbReference type="Pfam" id="PF00501">
    <property type="entry name" value="AMP-binding"/>
    <property type="match status" value="1"/>
</dbReference>
<dbReference type="InterPro" id="IPR045851">
    <property type="entry name" value="AMP-bd_C_sf"/>
</dbReference>
<keyword evidence="15" id="KW-1185">Reference proteome</keyword>
<dbReference type="InterPro" id="IPR015424">
    <property type="entry name" value="PyrdxlP-dep_Trfase"/>
</dbReference>
<dbReference type="FunFam" id="3.40.47.10:FF:000019">
    <property type="entry name" value="Polyketide synthase type I"/>
    <property type="match status" value="1"/>
</dbReference>
<feature type="compositionally biased region" description="Polar residues" evidence="11">
    <location>
        <begin position="2285"/>
        <end position="2297"/>
    </location>
</feature>
<dbReference type="InterPro" id="IPR016036">
    <property type="entry name" value="Malonyl_transacylase_ACP-bd"/>
</dbReference>
<dbReference type="InterPro" id="IPR016035">
    <property type="entry name" value="Acyl_Trfase/lysoPLipase"/>
</dbReference>
<dbReference type="KEGG" id="salf:SMD44_07461"/>
<dbReference type="GO" id="GO:0031177">
    <property type="term" value="F:phosphopantetheine binding"/>
    <property type="evidence" value="ECO:0007669"/>
    <property type="project" value="InterPro"/>
</dbReference>
<keyword evidence="3" id="KW-0596">Phosphopantetheine</keyword>
<gene>
    <name evidence="14" type="ORF">SMD44_07461</name>
</gene>
<dbReference type="GO" id="GO:0004315">
    <property type="term" value="F:3-oxoacyl-[acyl-carrier-protein] synthase activity"/>
    <property type="evidence" value="ECO:0007669"/>
    <property type="project" value="InterPro"/>
</dbReference>
<dbReference type="FunFam" id="3.40.50.12780:FF:000013">
    <property type="entry name" value="Long-chain-fatty-acid--AMP ligase FadD32"/>
    <property type="match status" value="1"/>
</dbReference>
<dbReference type="eggNOG" id="COG0318">
    <property type="taxonomic scope" value="Bacteria"/>
</dbReference>
<protein>
    <submittedName>
        <fullName evidence="14">Fatty acyl-AMP ligase</fullName>
    </submittedName>
</protein>
<evidence type="ECO:0000313" key="15">
    <source>
        <dbReference type="Proteomes" id="UP000195880"/>
    </source>
</evidence>
<dbReference type="Pfam" id="PF02801">
    <property type="entry name" value="Ketoacyl-synt_C"/>
    <property type="match status" value="1"/>
</dbReference>
<evidence type="ECO:0000256" key="2">
    <source>
        <dbReference type="ARBA" id="ARBA00006432"/>
    </source>
</evidence>
<feature type="compositionally biased region" description="Low complexity" evidence="11">
    <location>
        <begin position="1710"/>
        <end position="1721"/>
    </location>
</feature>
<dbReference type="InterPro" id="IPR020841">
    <property type="entry name" value="PKS_Beta-ketoAc_synthase_dom"/>
</dbReference>
<dbReference type="GO" id="GO:0004312">
    <property type="term" value="F:fatty acid synthase activity"/>
    <property type="evidence" value="ECO:0007669"/>
    <property type="project" value="TreeGrafter"/>
</dbReference>
<dbReference type="GO" id="GO:0033068">
    <property type="term" value="P:macrolide biosynthetic process"/>
    <property type="evidence" value="ECO:0007669"/>
    <property type="project" value="UniProtKB-ARBA"/>
</dbReference>
<feature type="compositionally biased region" description="Gly residues" evidence="11">
    <location>
        <begin position="186"/>
        <end position="199"/>
    </location>
</feature>
<name>A0A1Z1WNF3_9ACTN</name>
<dbReference type="Pfam" id="PF00550">
    <property type="entry name" value="PP-binding"/>
    <property type="match status" value="1"/>
</dbReference>
<dbReference type="SMART" id="SM00823">
    <property type="entry name" value="PKS_PP"/>
    <property type="match status" value="3"/>
</dbReference>